<sequence>MKGGRWSADWWHRRAQLTQPKQASLRHRRQLQRELDALAVDPVFAAEFATQLRRCIVQRCEEALLAAIFDEVVLDLGDRIRSTGMTAASTDSAQESAR</sequence>
<gene>
    <name evidence="1" type="ORF">SNA_39415</name>
</gene>
<evidence type="ECO:0000313" key="1">
    <source>
        <dbReference type="EMBL" id="KIZ13510.1"/>
    </source>
</evidence>
<dbReference type="PATRIC" id="fig|1240678.4.peg.8390"/>
<dbReference type="Proteomes" id="UP000032458">
    <property type="component" value="Unassembled WGS sequence"/>
</dbReference>
<evidence type="ECO:0000313" key="2">
    <source>
        <dbReference type="Proteomes" id="UP000032458"/>
    </source>
</evidence>
<name>A0A0D7CC78_9ACTN</name>
<reference evidence="1 2" key="1">
    <citation type="submission" date="2014-09" db="EMBL/GenBank/DDBJ databases">
        <title>Draft genome sequence of Streptomyces natalensis ATCC 27448, producer of the antifungal pimaricin.</title>
        <authorList>
            <person name="Mendes M.V."/>
            <person name="Beites T."/>
            <person name="Pires S."/>
            <person name="Santos C.L."/>
            <person name="Moradas-Ferreira P."/>
        </authorList>
    </citation>
    <scope>NUCLEOTIDE SEQUENCE [LARGE SCALE GENOMIC DNA]</scope>
    <source>
        <strain evidence="1 2">ATCC 27448</strain>
    </source>
</reference>
<proteinExistence type="predicted"/>
<comment type="caution">
    <text evidence="1">The sequence shown here is derived from an EMBL/GenBank/DDBJ whole genome shotgun (WGS) entry which is preliminary data.</text>
</comment>
<accession>A0A0D7CC78</accession>
<dbReference type="EMBL" id="JRKI01000063">
    <property type="protein sequence ID" value="KIZ13510.1"/>
    <property type="molecule type" value="Genomic_DNA"/>
</dbReference>
<protein>
    <submittedName>
        <fullName evidence="1">Uncharacterized protein</fullName>
    </submittedName>
</protein>
<organism evidence="1 2">
    <name type="scientific">Streptomyces natalensis ATCC 27448</name>
    <dbReference type="NCBI Taxonomy" id="1240678"/>
    <lineage>
        <taxon>Bacteria</taxon>
        <taxon>Bacillati</taxon>
        <taxon>Actinomycetota</taxon>
        <taxon>Actinomycetes</taxon>
        <taxon>Kitasatosporales</taxon>
        <taxon>Streptomycetaceae</taxon>
        <taxon>Streptomyces</taxon>
    </lineage>
</organism>
<keyword evidence="2" id="KW-1185">Reference proteome</keyword>
<dbReference type="AlphaFoldDB" id="A0A0D7CC78"/>